<keyword evidence="4" id="KW-1185">Reference proteome</keyword>
<dbReference type="PANTHER" id="PTHR13696:SF52">
    <property type="entry name" value="PARA FAMILY PROTEIN CT_582"/>
    <property type="match status" value="1"/>
</dbReference>
<evidence type="ECO:0000256" key="1">
    <source>
        <dbReference type="SAM" id="MobiDB-lite"/>
    </source>
</evidence>
<evidence type="ECO:0000313" key="4">
    <source>
        <dbReference type="Proteomes" id="UP000650467"/>
    </source>
</evidence>
<dbReference type="SUPFAM" id="SSF52540">
    <property type="entry name" value="P-loop containing nucleoside triphosphate hydrolases"/>
    <property type="match status" value="1"/>
</dbReference>
<dbReference type="CDD" id="cd02042">
    <property type="entry name" value="ParAB_family"/>
    <property type="match status" value="1"/>
</dbReference>
<dbReference type="InterPro" id="IPR027417">
    <property type="entry name" value="P-loop_NTPase"/>
</dbReference>
<dbReference type="PANTHER" id="PTHR13696">
    <property type="entry name" value="P-LOOP CONTAINING NUCLEOSIDE TRIPHOSPHATE HYDROLASE"/>
    <property type="match status" value="1"/>
</dbReference>
<proteinExistence type="predicted"/>
<dbReference type="Gene3D" id="3.40.50.300">
    <property type="entry name" value="P-loop containing nucleotide triphosphate hydrolases"/>
    <property type="match status" value="1"/>
</dbReference>
<dbReference type="Proteomes" id="UP000650467">
    <property type="component" value="Unassembled WGS sequence"/>
</dbReference>
<feature type="domain" description="AAA" evidence="2">
    <location>
        <begin position="20"/>
        <end position="66"/>
    </location>
</feature>
<comment type="caution">
    <text evidence="3">The sequence shown here is derived from an EMBL/GenBank/DDBJ whole genome shotgun (WGS) entry which is preliminary data.</text>
</comment>
<evidence type="ECO:0000313" key="3">
    <source>
        <dbReference type="EMBL" id="KAG2446264.1"/>
    </source>
</evidence>
<gene>
    <name evidence="3" type="ORF">HXX76_000854</name>
</gene>
<sequence length="478" mass="51274">MPSNDGGASGSGAAPPRPKAKIIVAHNFKGGVGKTTNAINLAAMLAARGHKTLLVDADPQRNATTFLLAPDVYRQLHANEAAGAQAAVADGDDEDEDEEVEDDGPLTPPAPAPIGTEPLHIDRRIAQENLAEMAPQDIGPLAKLDAVLRENNVITISMVLDEYRVSEDDRRNAINGPAKMPFRILEDELSAVVGAAPLHILAGDNHFINYESHWRLDEDLGTKGMYEHCVTGLGAFRFALLKMCATHGFEYVIVDSGPSNGMLNKVVVTSSDYILATAMPDSFSVSSVHAMLNVVLDGWFDWQERVVKLQKDYLASGGLAVGQYAAGAPRRNFLYNATTRILPILVVGYQAKKNVVQSAEAPWVARIEQIFSNSLPPAAAAAGGGATARLPPRVWSRMVSCEGRRGETRFCIPFIKAFSAATNALGHKSGTPIVLMTASVAVKKAVTCAKRNGTVAKDANRSHLIKMARKYKQGLAYD</sequence>
<feature type="region of interest" description="Disordered" evidence="1">
    <location>
        <begin position="83"/>
        <end position="117"/>
    </location>
</feature>
<evidence type="ECO:0000259" key="2">
    <source>
        <dbReference type="Pfam" id="PF13614"/>
    </source>
</evidence>
<reference evidence="3" key="1">
    <citation type="journal article" date="2020" name="bioRxiv">
        <title>Comparative genomics of Chlamydomonas.</title>
        <authorList>
            <person name="Craig R.J."/>
            <person name="Hasan A.R."/>
            <person name="Ness R.W."/>
            <person name="Keightley P.D."/>
        </authorList>
    </citation>
    <scope>NUCLEOTIDE SEQUENCE</scope>
    <source>
        <strain evidence="3">SAG 7.73</strain>
    </source>
</reference>
<organism evidence="3 4">
    <name type="scientific">Chlamydomonas incerta</name>
    <dbReference type="NCBI Taxonomy" id="51695"/>
    <lineage>
        <taxon>Eukaryota</taxon>
        <taxon>Viridiplantae</taxon>
        <taxon>Chlorophyta</taxon>
        <taxon>core chlorophytes</taxon>
        <taxon>Chlorophyceae</taxon>
        <taxon>CS clade</taxon>
        <taxon>Chlamydomonadales</taxon>
        <taxon>Chlamydomonadaceae</taxon>
        <taxon>Chlamydomonas</taxon>
    </lineage>
</organism>
<protein>
    <recommendedName>
        <fullName evidence="2">AAA domain-containing protein</fullName>
    </recommendedName>
</protein>
<accession>A0A835WEW1</accession>
<name>A0A835WEW1_CHLIN</name>
<feature type="compositionally biased region" description="Acidic residues" evidence="1">
    <location>
        <begin position="90"/>
        <end position="104"/>
    </location>
</feature>
<dbReference type="EMBL" id="JAEHOC010000001">
    <property type="protein sequence ID" value="KAG2446264.1"/>
    <property type="molecule type" value="Genomic_DNA"/>
</dbReference>
<dbReference type="InterPro" id="IPR025669">
    <property type="entry name" value="AAA_dom"/>
</dbReference>
<dbReference type="Pfam" id="PF13614">
    <property type="entry name" value="AAA_31"/>
    <property type="match status" value="1"/>
</dbReference>
<dbReference type="AlphaFoldDB" id="A0A835WEW1"/>
<dbReference type="OrthoDB" id="2435174at2759"/>
<dbReference type="InterPro" id="IPR050678">
    <property type="entry name" value="DNA_Partitioning_ATPase"/>
</dbReference>